<accession>A0ACB7P8T0</accession>
<protein>
    <submittedName>
        <fullName evidence="1">Uncharacterized protein</fullName>
    </submittedName>
</protein>
<reference evidence="1 2" key="1">
    <citation type="journal article" date="2021" name="Nat. Commun.">
        <title>Genetic determinants of endophytism in the Arabidopsis root mycobiome.</title>
        <authorList>
            <person name="Mesny F."/>
            <person name="Miyauchi S."/>
            <person name="Thiergart T."/>
            <person name="Pickel B."/>
            <person name="Atanasova L."/>
            <person name="Karlsson M."/>
            <person name="Huettel B."/>
            <person name="Barry K.W."/>
            <person name="Haridas S."/>
            <person name="Chen C."/>
            <person name="Bauer D."/>
            <person name="Andreopoulos W."/>
            <person name="Pangilinan J."/>
            <person name="LaButti K."/>
            <person name="Riley R."/>
            <person name="Lipzen A."/>
            <person name="Clum A."/>
            <person name="Drula E."/>
            <person name="Henrissat B."/>
            <person name="Kohler A."/>
            <person name="Grigoriev I.V."/>
            <person name="Martin F.M."/>
            <person name="Hacquard S."/>
        </authorList>
    </citation>
    <scope>NUCLEOTIDE SEQUENCE [LARGE SCALE GENOMIC DNA]</scope>
    <source>
        <strain evidence="1 2">MPI-SDFR-AT-0079</strain>
    </source>
</reference>
<evidence type="ECO:0000313" key="2">
    <source>
        <dbReference type="Proteomes" id="UP000724584"/>
    </source>
</evidence>
<keyword evidence="2" id="KW-1185">Reference proteome</keyword>
<dbReference type="Proteomes" id="UP000724584">
    <property type="component" value="Unassembled WGS sequence"/>
</dbReference>
<proteinExistence type="predicted"/>
<dbReference type="EMBL" id="JAGIZQ010000005">
    <property type="protein sequence ID" value="KAH6628700.1"/>
    <property type="molecule type" value="Genomic_DNA"/>
</dbReference>
<organism evidence="1 2">
    <name type="scientific">Chaetomium tenue</name>
    <dbReference type="NCBI Taxonomy" id="1854479"/>
    <lineage>
        <taxon>Eukaryota</taxon>
        <taxon>Fungi</taxon>
        <taxon>Dikarya</taxon>
        <taxon>Ascomycota</taxon>
        <taxon>Pezizomycotina</taxon>
        <taxon>Sordariomycetes</taxon>
        <taxon>Sordariomycetidae</taxon>
        <taxon>Sordariales</taxon>
        <taxon>Chaetomiaceae</taxon>
        <taxon>Chaetomium</taxon>
    </lineage>
</organism>
<gene>
    <name evidence="1" type="ORF">F5144DRAFT_321454</name>
</gene>
<comment type="caution">
    <text evidence="1">The sequence shown here is derived from an EMBL/GenBank/DDBJ whole genome shotgun (WGS) entry which is preliminary data.</text>
</comment>
<evidence type="ECO:0000313" key="1">
    <source>
        <dbReference type="EMBL" id="KAH6628700.1"/>
    </source>
</evidence>
<sequence length="260" mass="29410">MSRSRVQGEMAEQCFGTGSRRLENSKTDKMVEERTGDAAGTRKTGRIITWKGSREAEERRRRVVCWKKWMAGPMRATRRLGLGCQSGARLPSKMCSTTSHWRYAIGGGPGAPQQRLSVGQVLLKTWAVLEQGKAWTAASSWLKVLRTRCPRVPLRGNTCKPFWGDGGNREKLYDWLRPQRCRRDGGWGREEGWPRALAYGKPRTESLLPPRVACSPVRLLTNGTVSLSNLSLEKFFRYDGEAPFWGHTREVENAPTVHYS</sequence>
<name>A0ACB7P8T0_9PEZI</name>